<dbReference type="Gene3D" id="4.10.240.10">
    <property type="entry name" value="Zn(2)-C6 fungal-type DNA-binding domain"/>
    <property type="match status" value="1"/>
</dbReference>
<sequence length="566" mass="63162">MVYRGRPSTGCLRCRQRKIKCDERAEGCIKCMNRGFVCPGYENQVDRLFQDESEKVKQKVVKSITKAIALRNERFTKDRSGSMVPIRPTSRASYTTVSAPMLTSAEMLGINFFMQHLATGIDQPSMSSEVYYSNISTFGFHPVIAAAMTAIGLASIAGISKDRCLQEEATRLYLKAIKRTNTALASPQEVKNDSTLLAVILLGVFEATTGSSNLDTFIAWAKHIEGTAALAKVRGKEQFATDAGRRLFLQAAAQLMMIYTGREESLPDHVHELLEEVFEYGDAKDPVIRFYKAYMQYSTFRVDIIQGRITDLCDILERALELDETAAEVFAEASPTWNYQVIRNPGNLKGIYGELYHIYPHYLSAQTWNWLRLIRLGHHDIIRTTLLKGFAANPRIFTDPRYSHLLEETIATASQMQSDILASIPQHLHDTPPTYPAASSSATGAQPRFLWSNFSTSALITFPNPGTTTSRLPQVRVSGGYSLLWPLYVAGATGIASPESQTYVMKTLERVAEEMGINQAKVLAGALRLKVYVDGIKAQRGGEEEIEVPPRYMVRWSPQINAKVKD</sequence>
<dbReference type="InterPro" id="IPR036864">
    <property type="entry name" value="Zn2-C6_fun-type_DNA-bd_sf"/>
</dbReference>
<dbReference type="InterPro" id="IPR053175">
    <property type="entry name" value="DHMBA_Reg_Transcription_Factor"/>
</dbReference>
<evidence type="ECO:0000259" key="2">
    <source>
        <dbReference type="PROSITE" id="PS50048"/>
    </source>
</evidence>
<gene>
    <name evidence="3" type="ORF">GQ43DRAFT_423944</name>
</gene>
<dbReference type="GO" id="GO:0000981">
    <property type="term" value="F:DNA-binding transcription factor activity, RNA polymerase II-specific"/>
    <property type="evidence" value="ECO:0007669"/>
    <property type="project" value="InterPro"/>
</dbReference>
<organism evidence="3 4">
    <name type="scientific">Delitschia confertaspora ATCC 74209</name>
    <dbReference type="NCBI Taxonomy" id="1513339"/>
    <lineage>
        <taxon>Eukaryota</taxon>
        <taxon>Fungi</taxon>
        <taxon>Dikarya</taxon>
        <taxon>Ascomycota</taxon>
        <taxon>Pezizomycotina</taxon>
        <taxon>Dothideomycetes</taxon>
        <taxon>Pleosporomycetidae</taxon>
        <taxon>Pleosporales</taxon>
        <taxon>Delitschiaceae</taxon>
        <taxon>Delitschia</taxon>
    </lineage>
</organism>
<dbReference type="PROSITE" id="PS50048">
    <property type="entry name" value="ZN2_CY6_FUNGAL_2"/>
    <property type="match status" value="1"/>
</dbReference>
<name>A0A9P4MM05_9PLEO</name>
<evidence type="ECO:0000256" key="1">
    <source>
        <dbReference type="ARBA" id="ARBA00023242"/>
    </source>
</evidence>
<feature type="domain" description="Zn(2)-C6 fungal-type" evidence="2">
    <location>
        <begin position="10"/>
        <end position="38"/>
    </location>
</feature>
<dbReference type="EMBL" id="ML994204">
    <property type="protein sequence ID" value="KAF2197739.1"/>
    <property type="molecule type" value="Genomic_DNA"/>
</dbReference>
<dbReference type="GO" id="GO:0008270">
    <property type="term" value="F:zinc ion binding"/>
    <property type="evidence" value="ECO:0007669"/>
    <property type="project" value="InterPro"/>
</dbReference>
<dbReference type="PANTHER" id="PTHR38791">
    <property type="entry name" value="ZN(II)2CYS6 TRANSCRIPTION FACTOR (EUROFUNG)-RELATED-RELATED"/>
    <property type="match status" value="1"/>
</dbReference>
<dbReference type="CDD" id="cd00067">
    <property type="entry name" value="GAL4"/>
    <property type="match status" value="1"/>
</dbReference>
<dbReference type="SUPFAM" id="SSF57701">
    <property type="entry name" value="Zn2/Cys6 DNA-binding domain"/>
    <property type="match status" value="1"/>
</dbReference>
<dbReference type="OrthoDB" id="2991872at2759"/>
<dbReference type="PANTHER" id="PTHR38791:SF1">
    <property type="entry name" value="TRANSCRIPTION FACTOR, PUTATIVE-RELATED"/>
    <property type="match status" value="1"/>
</dbReference>
<dbReference type="Pfam" id="PF00172">
    <property type="entry name" value="Zn_clus"/>
    <property type="match status" value="1"/>
</dbReference>
<evidence type="ECO:0000313" key="3">
    <source>
        <dbReference type="EMBL" id="KAF2197739.1"/>
    </source>
</evidence>
<dbReference type="InterPro" id="IPR001138">
    <property type="entry name" value="Zn2Cys6_DnaBD"/>
</dbReference>
<accession>A0A9P4MM05</accession>
<dbReference type="PROSITE" id="PS00463">
    <property type="entry name" value="ZN2_CY6_FUNGAL_1"/>
    <property type="match status" value="1"/>
</dbReference>
<dbReference type="Proteomes" id="UP000799536">
    <property type="component" value="Unassembled WGS sequence"/>
</dbReference>
<comment type="caution">
    <text evidence="3">The sequence shown here is derived from an EMBL/GenBank/DDBJ whole genome shotgun (WGS) entry which is preliminary data.</text>
</comment>
<dbReference type="Pfam" id="PF11951">
    <property type="entry name" value="Fungal_trans_2"/>
    <property type="match status" value="1"/>
</dbReference>
<dbReference type="AlphaFoldDB" id="A0A9P4MM05"/>
<keyword evidence="1" id="KW-0539">Nucleus</keyword>
<evidence type="ECO:0000313" key="4">
    <source>
        <dbReference type="Proteomes" id="UP000799536"/>
    </source>
</evidence>
<reference evidence="3" key="1">
    <citation type="journal article" date="2020" name="Stud. Mycol.">
        <title>101 Dothideomycetes genomes: a test case for predicting lifestyles and emergence of pathogens.</title>
        <authorList>
            <person name="Haridas S."/>
            <person name="Albert R."/>
            <person name="Binder M."/>
            <person name="Bloem J."/>
            <person name="Labutti K."/>
            <person name="Salamov A."/>
            <person name="Andreopoulos B."/>
            <person name="Baker S."/>
            <person name="Barry K."/>
            <person name="Bills G."/>
            <person name="Bluhm B."/>
            <person name="Cannon C."/>
            <person name="Castanera R."/>
            <person name="Culley D."/>
            <person name="Daum C."/>
            <person name="Ezra D."/>
            <person name="Gonzalez J."/>
            <person name="Henrissat B."/>
            <person name="Kuo A."/>
            <person name="Liang C."/>
            <person name="Lipzen A."/>
            <person name="Lutzoni F."/>
            <person name="Magnuson J."/>
            <person name="Mondo S."/>
            <person name="Nolan M."/>
            <person name="Ohm R."/>
            <person name="Pangilinan J."/>
            <person name="Park H.-J."/>
            <person name="Ramirez L."/>
            <person name="Alfaro M."/>
            <person name="Sun H."/>
            <person name="Tritt A."/>
            <person name="Yoshinaga Y."/>
            <person name="Zwiers L.-H."/>
            <person name="Turgeon B."/>
            <person name="Goodwin S."/>
            <person name="Spatafora J."/>
            <person name="Crous P."/>
            <person name="Grigoriev I."/>
        </authorList>
    </citation>
    <scope>NUCLEOTIDE SEQUENCE</scope>
    <source>
        <strain evidence="3">ATCC 74209</strain>
    </source>
</reference>
<keyword evidence="4" id="KW-1185">Reference proteome</keyword>
<dbReference type="InterPro" id="IPR021858">
    <property type="entry name" value="Fun_TF"/>
</dbReference>
<proteinExistence type="predicted"/>
<dbReference type="SMART" id="SM00066">
    <property type="entry name" value="GAL4"/>
    <property type="match status" value="1"/>
</dbReference>
<protein>
    <recommendedName>
        <fullName evidence="2">Zn(2)-C6 fungal-type domain-containing protein</fullName>
    </recommendedName>
</protein>